<name>A0A6P3RN38_PTEVA</name>
<accession>A0A6P3RN38</accession>
<feature type="compositionally biased region" description="Polar residues" evidence="1">
    <location>
        <begin position="318"/>
        <end position="327"/>
    </location>
</feature>
<organism evidence="2 3">
    <name type="scientific">Pteropus vampyrus</name>
    <name type="common">Large flying fox</name>
    <dbReference type="NCBI Taxonomy" id="132908"/>
    <lineage>
        <taxon>Eukaryota</taxon>
        <taxon>Metazoa</taxon>
        <taxon>Chordata</taxon>
        <taxon>Craniata</taxon>
        <taxon>Vertebrata</taxon>
        <taxon>Euteleostomi</taxon>
        <taxon>Mammalia</taxon>
        <taxon>Eutheria</taxon>
        <taxon>Laurasiatheria</taxon>
        <taxon>Chiroptera</taxon>
        <taxon>Yinpterochiroptera</taxon>
        <taxon>Pteropodoidea</taxon>
        <taxon>Pteropodidae</taxon>
        <taxon>Pteropodinae</taxon>
        <taxon>Pteropus</taxon>
    </lineage>
</organism>
<dbReference type="PANTHER" id="PTHR33504:SF1">
    <property type="entry name" value="FAMILY WITH SEQUENCE SIMILARITY 90, MEMBER A1B"/>
    <property type="match status" value="1"/>
</dbReference>
<evidence type="ECO:0000313" key="2">
    <source>
        <dbReference type="Proteomes" id="UP000515202"/>
    </source>
</evidence>
<feature type="region of interest" description="Disordered" evidence="1">
    <location>
        <begin position="1"/>
        <end position="37"/>
    </location>
</feature>
<reference evidence="3" key="1">
    <citation type="submission" date="2025-08" db="UniProtKB">
        <authorList>
            <consortium name="RefSeq"/>
        </authorList>
    </citation>
    <scope>IDENTIFICATION</scope>
    <source>
        <tissue evidence="3">Kidney</tissue>
    </source>
</reference>
<keyword evidence="2" id="KW-1185">Reference proteome</keyword>
<evidence type="ECO:0000256" key="1">
    <source>
        <dbReference type="SAM" id="MobiDB-lite"/>
    </source>
</evidence>
<dbReference type="RefSeq" id="XP_011376756.1">
    <property type="nucleotide sequence ID" value="XM_011378454.2"/>
</dbReference>
<feature type="region of interest" description="Disordered" evidence="1">
    <location>
        <begin position="314"/>
        <end position="337"/>
    </location>
</feature>
<dbReference type="AlphaFoldDB" id="A0A6P3RN38"/>
<evidence type="ECO:0000313" key="3">
    <source>
        <dbReference type="RefSeq" id="XP_011376756.1"/>
    </source>
</evidence>
<dbReference type="KEGG" id="pvp:105304396"/>
<dbReference type="OrthoDB" id="10006090at2759"/>
<gene>
    <name evidence="3" type="primary">CUNHXorf58</name>
</gene>
<sequence length="371" mass="42319">MNRSSKPPVTGVRKSDNPRVGKGRKAPLSNTGKTKVRPPTYKDISALTIQRAWLSHMDKAVFQLLKHTICAVCHHLFQEDFGADGILKELSPLEAKLVNDPSMNCKVKFRFSGETFPPCIVFKIFLHNQGHGYKYFSGKNILKPSSKEAVDAYKIMGRKTFHAQIMEDAHLSRKFRVADEIDIVTLKDYIQYSSLLDETPASSGGRNNYWRRLNLKSIPKTTLMYDIVHYAESGVISNRLHKEMKYLSQKPQTEEMRQDQLRVVSKVRHSSSLPSKQPLYQPCQQQCQIKHLGRRSKQALMKAERMKKAYKIGKAKETNASVETEPQTDARGAKPQKKVVFSTPSFEIVKIKELKSSDKLGKKKKGSFAWY</sequence>
<dbReference type="Proteomes" id="UP000515202">
    <property type="component" value="Unplaced"/>
</dbReference>
<dbReference type="GeneID" id="105304396"/>
<dbReference type="CTD" id="103183587"/>
<dbReference type="PANTHER" id="PTHR33504">
    <property type="entry name" value="NADH DEHYDROGENASE (UBIQUINONE) 1 BETA SUBCOMPLEX, 4"/>
    <property type="match status" value="1"/>
</dbReference>
<protein>
    <submittedName>
        <fullName evidence="3">Uncharacterized protein</fullName>
    </submittedName>
</protein>
<proteinExistence type="predicted"/>